<organism evidence="1">
    <name type="scientific">Paraburkholderia sprentiae WSM5005</name>
    <dbReference type="NCBI Taxonomy" id="754502"/>
    <lineage>
        <taxon>Bacteria</taxon>
        <taxon>Pseudomonadati</taxon>
        <taxon>Pseudomonadota</taxon>
        <taxon>Betaproteobacteria</taxon>
        <taxon>Burkholderiales</taxon>
        <taxon>Burkholderiaceae</taxon>
        <taxon>Paraburkholderia</taxon>
    </lineage>
</organism>
<dbReference type="Gene3D" id="3.40.50.720">
    <property type="entry name" value="NAD(P)-binding Rossmann-like Domain"/>
    <property type="match status" value="1"/>
</dbReference>
<evidence type="ECO:0000313" key="1">
    <source>
        <dbReference type="EMBL" id="APA88233.1"/>
    </source>
</evidence>
<dbReference type="EMBL" id="CP017562">
    <property type="protein sequence ID" value="APA88233.1"/>
    <property type="molecule type" value="Genomic_DNA"/>
</dbReference>
<dbReference type="STRING" id="754502.BJG93_22900"/>
<accession>A0A1I9YPK0</accession>
<gene>
    <name evidence="1" type="ORF">BJG93_22900</name>
</gene>
<proteinExistence type="predicted"/>
<protein>
    <recommendedName>
        <fullName evidence="2">Short-chain dehydrogenase</fullName>
    </recommendedName>
</protein>
<evidence type="ECO:0008006" key="2">
    <source>
        <dbReference type="Google" id="ProtNLM"/>
    </source>
</evidence>
<sequence length="91" mass="9919">MSRQICRRGDDFAATLGKQRDALLASDGKQQNDPSKGALAIIEALKAKQPPLHLLLGVDALELARKQLAAMARDFDAWETLTRSTAFDEPA</sequence>
<dbReference type="AlphaFoldDB" id="A0A1I9YPK0"/>
<name>A0A1I9YPK0_9BURK</name>
<reference evidence="1" key="1">
    <citation type="submission" date="2016-09" db="EMBL/GenBank/DDBJ databases">
        <title>The Complete Genome of Burkholderia sprentiae wsm5005.</title>
        <authorList>
            <person name="De Meyer S."/>
            <person name="Wang P."/>
            <person name="Terpolilli J."/>
        </authorList>
    </citation>
    <scope>NUCLEOTIDE SEQUENCE [LARGE SCALE GENOMIC DNA]</scope>
    <source>
        <strain evidence="1">WSM5005</strain>
    </source>
</reference>